<proteinExistence type="predicted"/>
<evidence type="ECO:0000313" key="1">
    <source>
        <dbReference type="EMBL" id="MBO1080521.1"/>
    </source>
</evidence>
<keyword evidence="2" id="KW-1185">Reference proteome</keyword>
<evidence type="ECO:0008006" key="3">
    <source>
        <dbReference type="Google" id="ProtNLM"/>
    </source>
</evidence>
<gene>
    <name evidence="1" type="ORF">IAI61_15870</name>
</gene>
<dbReference type="RefSeq" id="WP_207418534.1">
    <property type="nucleotide sequence ID" value="NZ_CP061177.1"/>
</dbReference>
<organism evidence="1 2">
    <name type="scientific">Roseomonas haemaphysalidis</name>
    <dbReference type="NCBI Taxonomy" id="2768162"/>
    <lineage>
        <taxon>Bacteria</taxon>
        <taxon>Pseudomonadati</taxon>
        <taxon>Pseudomonadota</taxon>
        <taxon>Alphaproteobacteria</taxon>
        <taxon>Acetobacterales</taxon>
        <taxon>Roseomonadaceae</taxon>
        <taxon>Roseomonas</taxon>
    </lineage>
</organism>
<name>A0ABS3KST1_9PROT</name>
<sequence>MRGLPILIRLARQRADSHRTALAEAERNAGQAAEALAAHDALAATEAAHARGDAADMAAWTDWARQAQRRRRGLAQVLAQCRADEEVVRATLREAFTETKRLEIAADSAARAARLEAARRVERAAEDAELLRRR</sequence>
<reference evidence="1 2" key="1">
    <citation type="submission" date="2020-09" db="EMBL/GenBank/DDBJ databases">
        <title>Roseomonas.</title>
        <authorList>
            <person name="Zhu W."/>
        </authorList>
    </citation>
    <scope>NUCLEOTIDE SEQUENCE [LARGE SCALE GENOMIC DNA]</scope>
    <source>
        <strain evidence="1 2">573</strain>
    </source>
</reference>
<dbReference type="Proteomes" id="UP001518989">
    <property type="component" value="Unassembled WGS sequence"/>
</dbReference>
<dbReference type="EMBL" id="JACTNG010000009">
    <property type="protein sequence ID" value="MBO1080521.1"/>
    <property type="molecule type" value="Genomic_DNA"/>
</dbReference>
<comment type="caution">
    <text evidence="1">The sequence shown here is derived from an EMBL/GenBank/DDBJ whole genome shotgun (WGS) entry which is preliminary data.</text>
</comment>
<protein>
    <recommendedName>
        <fullName evidence="3">Flagellar FliJ protein</fullName>
    </recommendedName>
</protein>
<accession>A0ABS3KST1</accession>
<evidence type="ECO:0000313" key="2">
    <source>
        <dbReference type="Proteomes" id="UP001518989"/>
    </source>
</evidence>